<dbReference type="AlphaFoldDB" id="A0A382J9M3"/>
<name>A0A382J9M3_9ZZZZ</name>
<reference evidence="1" key="1">
    <citation type="submission" date="2018-05" db="EMBL/GenBank/DDBJ databases">
        <authorList>
            <person name="Lanie J.A."/>
            <person name="Ng W.-L."/>
            <person name="Kazmierczak K.M."/>
            <person name="Andrzejewski T.M."/>
            <person name="Davidsen T.M."/>
            <person name="Wayne K.J."/>
            <person name="Tettelin H."/>
            <person name="Glass J.I."/>
            <person name="Rusch D."/>
            <person name="Podicherti R."/>
            <person name="Tsui H.-C.T."/>
            <person name="Winkler M.E."/>
        </authorList>
    </citation>
    <scope>NUCLEOTIDE SEQUENCE</scope>
</reference>
<accession>A0A382J9M3</accession>
<evidence type="ECO:0000313" key="1">
    <source>
        <dbReference type="EMBL" id="SVC08468.1"/>
    </source>
</evidence>
<gene>
    <name evidence="1" type="ORF">METZ01_LOCUS261322</name>
</gene>
<protein>
    <submittedName>
        <fullName evidence="1">Uncharacterized protein</fullName>
    </submittedName>
</protein>
<dbReference type="EMBL" id="UINC01072667">
    <property type="protein sequence ID" value="SVC08468.1"/>
    <property type="molecule type" value="Genomic_DNA"/>
</dbReference>
<proteinExistence type="predicted"/>
<organism evidence="1">
    <name type="scientific">marine metagenome</name>
    <dbReference type="NCBI Taxonomy" id="408172"/>
    <lineage>
        <taxon>unclassified sequences</taxon>
        <taxon>metagenomes</taxon>
        <taxon>ecological metagenomes</taxon>
    </lineage>
</organism>
<feature type="non-terminal residue" evidence="1">
    <location>
        <position position="1"/>
    </location>
</feature>
<sequence>KTSESRVTCSITIYDFVNIGKFRYVFLPYEILENSDGFQKIKVGEIIRKHFFESDGKCPGMGSIYG</sequence>